<dbReference type="InterPro" id="IPR051356">
    <property type="entry name" value="SOX/SOX-like_TF"/>
</dbReference>
<dbReference type="InterPro" id="IPR009071">
    <property type="entry name" value="HMG_box_dom"/>
</dbReference>
<accession>A0A8E0RZY8</accession>
<protein>
    <submittedName>
        <fullName evidence="8">Transcription factor SOX-13</fullName>
    </submittedName>
</protein>
<feature type="compositionally biased region" description="Polar residues" evidence="6">
    <location>
        <begin position="768"/>
        <end position="792"/>
    </location>
</feature>
<dbReference type="SMART" id="SM00398">
    <property type="entry name" value="HMG"/>
    <property type="match status" value="1"/>
</dbReference>
<dbReference type="GO" id="GO:0000978">
    <property type="term" value="F:RNA polymerase II cis-regulatory region sequence-specific DNA binding"/>
    <property type="evidence" value="ECO:0007669"/>
    <property type="project" value="TreeGrafter"/>
</dbReference>
<dbReference type="GO" id="GO:0005634">
    <property type="term" value="C:nucleus"/>
    <property type="evidence" value="ECO:0007669"/>
    <property type="project" value="UniProtKB-UniRule"/>
</dbReference>
<dbReference type="CDD" id="cd22042">
    <property type="entry name" value="HMG-box_EGL13-like"/>
    <property type="match status" value="1"/>
</dbReference>
<evidence type="ECO:0000313" key="9">
    <source>
        <dbReference type="Proteomes" id="UP000728185"/>
    </source>
</evidence>
<feature type="compositionally biased region" description="Polar residues" evidence="6">
    <location>
        <begin position="858"/>
        <end position="870"/>
    </location>
</feature>
<dbReference type="FunFam" id="1.10.30.10:FF:000003">
    <property type="entry name" value="Putative transcription factor SOX-6"/>
    <property type="match status" value="1"/>
</dbReference>
<organism evidence="8 9">
    <name type="scientific">Fasciolopsis buskii</name>
    <dbReference type="NCBI Taxonomy" id="27845"/>
    <lineage>
        <taxon>Eukaryota</taxon>
        <taxon>Metazoa</taxon>
        <taxon>Spiralia</taxon>
        <taxon>Lophotrochozoa</taxon>
        <taxon>Platyhelminthes</taxon>
        <taxon>Trematoda</taxon>
        <taxon>Digenea</taxon>
        <taxon>Plagiorchiida</taxon>
        <taxon>Echinostomata</taxon>
        <taxon>Echinostomatoidea</taxon>
        <taxon>Fasciolidae</taxon>
        <taxon>Fasciolopsis</taxon>
    </lineage>
</organism>
<evidence type="ECO:0000256" key="1">
    <source>
        <dbReference type="ARBA" id="ARBA00023015"/>
    </source>
</evidence>
<feature type="compositionally biased region" description="Low complexity" evidence="6">
    <location>
        <begin position="834"/>
        <end position="852"/>
    </location>
</feature>
<dbReference type="AlphaFoldDB" id="A0A8E0RZY8"/>
<comment type="caution">
    <text evidence="8">The sequence shown here is derived from an EMBL/GenBank/DDBJ whole genome shotgun (WGS) entry which is preliminary data.</text>
</comment>
<keyword evidence="2 5" id="KW-0238">DNA-binding</keyword>
<name>A0A8E0RZY8_9TREM</name>
<dbReference type="OrthoDB" id="6247875at2759"/>
<proteinExistence type="predicted"/>
<feature type="compositionally biased region" description="Polar residues" evidence="6">
    <location>
        <begin position="577"/>
        <end position="603"/>
    </location>
</feature>
<keyword evidence="9" id="KW-1185">Reference proteome</keyword>
<evidence type="ECO:0000256" key="6">
    <source>
        <dbReference type="SAM" id="MobiDB-lite"/>
    </source>
</evidence>
<evidence type="ECO:0000256" key="5">
    <source>
        <dbReference type="PROSITE-ProRule" id="PRU00267"/>
    </source>
</evidence>
<evidence type="ECO:0000256" key="2">
    <source>
        <dbReference type="ARBA" id="ARBA00023125"/>
    </source>
</evidence>
<dbReference type="PANTHER" id="PTHR45789">
    <property type="entry name" value="FI18025P1"/>
    <property type="match status" value="1"/>
</dbReference>
<feature type="compositionally biased region" description="Polar residues" evidence="6">
    <location>
        <begin position="611"/>
        <end position="623"/>
    </location>
</feature>
<keyword evidence="3" id="KW-0804">Transcription</keyword>
<dbReference type="Pfam" id="PF00505">
    <property type="entry name" value="HMG_box"/>
    <property type="match status" value="1"/>
</dbReference>
<dbReference type="Gene3D" id="1.10.30.10">
    <property type="entry name" value="High mobility group box domain"/>
    <property type="match status" value="1"/>
</dbReference>
<keyword evidence="1" id="KW-0805">Transcription regulation</keyword>
<dbReference type="PANTHER" id="PTHR45789:SF2">
    <property type="entry name" value="FI18025P1"/>
    <property type="match status" value="1"/>
</dbReference>
<reference evidence="8" key="1">
    <citation type="submission" date="2019-05" db="EMBL/GenBank/DDBJ databases">
        <title>Annotation for the trematode Fasciolopsis buski.</title>
        <authorList>
            <person name="Choi Y.-J."/>
        </authorList>
    </citation>
    <scope>NUCLEOTIDE SEQUENCE</scope>
    <source>
        <strain evidence="8">HT</strain>
        <tissue evidence="8">Whole worm</tissue>
    </source>
</reference>
<evidence type="ECO:0000256" key="4">
    <source>
        <dbReference type="ARBA" id="ARBA00023242"/>
    </source>
</evidence>
<dbReference type="Proteomes" id="UP000728185">
    <property type="component" value="Unassembled WGS sequence"/>
</dbReference>
<gene>
    <name evidence="8" type="ORF">FBUS_04550</name>
</gene>
<dbReference type="InterPro" id="IPR036910">
    <property type="entry name" value="HMG_box_dom_sf"/>
</dbReference>
<feature type="DNA-binding region" description="HMG box" evidence="5">
    <location>
        <begin position="634"/>
        <end position="702"/>
    </location>
</feature>
<feature type="region of interest" description="Disordered" evidence="6">
    <location>
        <begin position="567"/>
        <end position="624"/>
    </location>
</feature>
<feature type="region of interest" description="Disordered" evidence="6">
    <location>
        <begin position="759"/>
        <end position="870"/>
    </location>
</feature>
<keyword evidence="4 5" id="KW-0539">Nucleus</keyword>
<evidence type="ECO:0000256" key="3">
    <source>
        <dbReference type="ARBA" id="ARBA00023163"/>
    </source>
</evidence>
<sequence length="870" mass="95981">MNPPSNERNFSTMFELCGRICHPLESLRSFQTIPATSGQENREPPVMRNSRTNLDKINCNGSAFRFTDDSATTTICQIEGLLRSVCASSDLGLHTKLSIMSHVAGQVVRYTELLTSSSSPPASCTTNSDSLENVTYSVKPEKPICSESETQFGLLTDRFTDILFPPLGSFPIQKLRYLKEKLDEVFQTYPQLQSDVDGKVTETQKITEKWESIPSNDLDGIVSNQKKSIGCTFNTITNRLSTCKNAKMTVTTAPNPSPIHNGSNEFDVNHSMSTTSQVFDSAKSHNTTISSDTLSPTLPTSAFWNEADASKESVLLSSVFRSLNMLPFISPALVPCCTQTVNQADDHQTPHSLVTSTNPTEIPVDTRISPLPVSQQTTVKNSVVPQVTSSSHMTGASLTTSNTLITTRQHKKSGDLVSMPLESAFFPFGESFANSAALTEEIQQALSASGLLLDHRFDSREFQLNAAIESFPPFGLSQLKDKCDMPRVSANLCSPTNSLHKIGDNQNPTANGNLTRADLNGLHNEDPFVDHKNQTNCLSFNPSNPLDVTFGTSPLLHLASGSSVTGVDSGLDDLSTTRKQPNGIQSKSANLNDLKSKTTVNKTNELRDDSTMGTKSNRPVRNGTDSRMEKVAHIKRPMNAFMIWARDERRKILKAYPDMHNSNISKFLGARWKAMSSEAKQPYYEEQTRLSRQHMEEHPAYRYRPRPKRTCIVDGRKLRISEYKELMRSRGDIARRHWIGPPDEHTQKLVEGILETPFPSLRPISPMDTDQNNPFSSSPRGLMSRNRNSGSPDSHEPLETSHPAMATSKESDLESLTDACSSRHRELIEASRYSSDVQSPNSSHSNSYSHFSGLDSIPSGSGTTNATDDG</sequence>
<dbReference type="GO" id="GO:0000981">
    <property type="term" value="F:DNA-binding transcription factor activity, RNA polymerase II-specific"/>
    <property type="evidence" value="ECO:0007669"/>
    <property type="project" value="TreeGrafter"/>
</dbReference>
<dbReference type="EMBL" id="LUCM01002327">
    <property type="protein sequence ID" value="KAA0197528.1"/>
    <property type="molecule type" value="Genomic_DNA"/>
</dbReference>
<evidence type="ECO:0000313" key="8">
    <source>
        <dbReference type="EMBL" id="KAA0197528.1"/>
    </source>
</evidence>
<evidence type="ECO:0000259" key="7">
    <source>
        <dbReference type="PROSITE" id="PS50118"/>
    </source>
</evidence>
<feature type="domain" description="HMG box" evidence="7">
    <location>
        <begin position="634"/>
        <end position="702"/>
    </location>
</feature>
<dbReference type="SUPFAM" id="SSF47095">
    <property type="entry name" value="HMG-box"/>
    <property type="match status" value="1"/>
</dbReference>
<dbReference type="PROSITE" id="PS50118">
    <property type="entry name" value="HMG_BOX_2"/>
    <property type="match status" value="1"/>
</dbReference>
<dbReference type="GO" id="GO:0045165">
    <property type="term" value="P:cell fate commitment"/>
    <property type="evidence" value="ECO:0007669"/>
    <property type="project" value="TreeGrafter"/>
</dbReference>